<feature type="chain" id="PRO_5030601781" evidence="2">
    <location>
        <begin position="26"/>
        <end position="138"/>
    </location>
</feature>
<evidence type="ECO:0000313" key="4">
    <source>
        <dbReference type="Proteomes" id="UP000558192"/>
    </source>
</evidence>
<feature type="transmembrane region" description="Helical" evidence="1">
    <location>
        <begin position="106"/>
        <end position="125"/>
    </location>
</feature>
<gene>
    <name evidence="3" type="ORF">GGQ97_001745</name>
</gene>
<keyword evidence="1" id="KW-0472">Membrane</keyword>
<dbReference type="AlphaFoldDB" id="A0A7X5Y6C8"/>
<reference evidence="3 4" key="1">
    <citation type="submission" date="2020-03" db="EMBL/GenBank/DDBJ databases">
        <title>Genomic Encyclopedia of Type Strains, Phase IV (KMG-IV): sequencing the most valuable type-strain genomes for metagenomic binning, comparative biology and taxonomic classification.</title>
        <authorList>
            <person name="Goeker M."/>
        </authorList>
    </citation>
    <scope>NUCLEOTIDE SEQUENCE [LARGE SCALE GENOMIC DNA]</scope>
    <source>
        <strain evidence="3 4">DSM 16846</strain>
    </source>
</reference>
<evidence type="ECO:0000313" key="3">
    <source>
        <dbReference type="EMBL" id="NJC05952.1"/>
    </source>
</evidence>
<keyword evidence="4" id="KW-1185">Reference proteome</keyword>
<organism evidence="3 4">
    <name type="scientific">Sphingomonas kaistensis</name>
    <dbReference type="NCBI Taxonomy" id="298708"/>
    <lineage>
        <taxon>Bacteria</taxon>
        <taxon>Pseudomonadati</taxon>
        <taxon>Pseudomonadota</taxon>
        <taxon>Alphaproteobacteria</taxon>
        <taxon>Sphingomonadales</taxon>
        <taxon>Sphingomonadaceae</taxon>
        <taxon>Sphingomonas</taxon>
    </lineage>
</organism>
<name>A0A7X5Y6C8_9SPHN</name>
<evidence type="ECO:0000256" key="1">
    <source>
        <dbReference type="SAM" id="Phobius"/>
    </source>
</evidence>
<keyword evidence="1" id="KW-1133">Transmembrane helix</keyword>
<dbReference type="EMBL" id="JAATJC010000001">
    <property type="protein sequence ID" value="NJC05952.1"/>
    <property type="molecule type" value="Genomic_DNA"/>
</dbReference>
<keyword evidence="1" id="KW-0812">Transmembrane</keyword>
<protein>
    <submittedName>
        <fullName evidence="3">Uncharacterized protein</fullName>
    </submittedName>
</protein>
<accession>A0A7X5Y6C8</accession>
<evidence type="ECO:0000256" key="2">
    <source>
        <dbReference type="SAM" id="SignalP"/>
    </source>
</evidence>
<comment type="caution">
    <text evidence="3">The sequence shown here is derived from an EMBL/GenBank/DDBJ whole genome shotgun (WGS) entry which is preliminary data.</text>
</comment>
<keyword evidence="2" id="KW-0732">Signal</keyword>
<feature type="signal peptide" evidence="2">
    <location>
        <begin position="1"/>
        <end position="25"/>
    </location>
</feature>
<proteinExistence type="predicted"/>
<dbReference type="Proteomes" id="UP000558192">
    <property type="component" value="Unassembled WGS sequence"/>
</dbReference>
<sequence>MKSFAARLVIMTGAATMLVSGPAAAAVQSQSAAYSPWAALSAFAAPASSQALCGAAAASAAGAAISAQSGTPGCVFPTLDAPAPAPVAETAPIATPAAVAAGGGVGILPLLVGLAALGGLAALLLSNGESQTQISVSP</sequence>
<dbReference type="RefSeq" id="WP_168068830.1">
    <property type="nucleotide sequence ID" value="NZ_JAATJC010000001.1"/>
</dbReference>